<dbReference type="Proteomes" id="UP001064048">
    <property type="component" value="Chromosome 13"/>
</dbReference>
<dbReference type="EMBL" id="CM046113">
    <property type="protein sequence ID" value="KAI8421114.1"/>
    <property type="molecule type" value="Genomic_DNA"/>
</dbReference>
<organism evidence="1 2">
    <name type="scientific">Choristoneura fumiferana</name>
    <name type="common">Spruce budworm moth</name>
    <name type="synonym">Archips fumiferana</name>
    <dbReference type="NCBI Taxonomy" id="7141"/>
    <lineage>
        <taxon>Eukaryota</taxon>
        <taxon>Metazoa</taxon>
        <taxon>Ecdysozoa</taxon>
        <taxon>Arthropoda</taxon>
        <taxon>Hexapoda</taxon>
        <taxon>Insecta</taxon>
        <taxon>Pterygota</taxon>
        <taxon>Neoptera</taxon>
        <taxon>Endopterygota</taxon>
        <taxon>Lepidoptera</taxon>
        <taxon>Glossata</taxon>
        <taxon>Ditrysia</taxon>
        <taxon>Tortricoidea</taxon>
        <taxon>Tortricidae</taxon>
        <taxon>Tortricinae</taxon>
        <taxon>Choristoneura</taxon>
    </lineage>
</organism>
<reference evidence="1 2" key="1">
    <citation type="journal article" date="2022" name="Genome Biol. Evol.">
        <title>The Spruce Budworm Genome: Reconstructing the Evolutionary History of Antifreeze Proteins.</title>
        <authorList>
            <person name="Beliveau C."/>
            <person name="Gagne P."/>
            <person name="Picq S."/>
            <person name="Vernygora O."/>
            <person name="Keeling C.I."/>
            <person name="Pinkney K."/>
            <person name="Doucet D."/>
            <person name="Wen F."/>
            <person name="Johnston J.S."/>
            <person name="Maaroufi H."/>
            <person name="Boyle B."/>
            <person name="Laroche J."/>
            <person name="Dewar K."/>
            <person name="Juretic N."/>
            <person name="Blackburn G."/>
            <person name="Nisole A."/>
            <person name="Brunet B."/>
            <person name="Brandao M."/>
            <person name="Lumley L."/>
            <person name="Duan J."/>
            <person name="Quan G."/>
            <person name="Lucarotti C.J."/>
            <person name="Roe A.D."/>
            <person name="Sperling F.A.H."/>
            <person name="Levesque R.C."/>
            <person name="Cusson M."/>
        </authorList>
    </citation>
    <scope>NUCLEOTIDE SEQUENCE [LARGE SCALE GENOMIC DNA]</scope>
    <source>
        <strain evidence="1">Glfc:IPQL:Cfum</strain>
    </source>
</reference>
<evidence type="ECO:0000313" key="2">
    <source>
        <dbReference type="Proteomes" id="UP001064048"/>
    </source>
</evidence>
<evidence type="ECO:0000313" key="1">
    <source>
        <dbReference type="EMBL" id="KAI8421114.1"/>
    </source>
</evidence>
<name>A0ACC0JAK8_CHOFU</name>
<proteinExistence type="predicted"/>
<protein>
    <submittedName>
        <fullName evidence="1">Uncharacterized protein</fullName>
    </submittedName>
</protein>
<gene>
    <name evidence="1" type="ORF">MSG28_008207</name>
</gene>
<comment type="caution">
    <text evidence="1">The sequence shown here is derived from an EMBL/GenBank/DDBJ whole genome shotgun (WGS) entry which is preliminary data.</text>
</comment>
<keyword evidence="2" id="KW-1185">Reference proteome</keyword>
<sequence length="157" mass="18271">MNVKKIYHWFGKTSVDENPTRNLIGLIFAFHQARLRPNVKTTSNIYKVKEGKTIASVQQLQVLRKTDDCKWTKDIVEMFDARAPWLPSLQFTTSKQGKPLLFYNGYTFRLAVRSGPKSRWTCSTHWSRGCRAFVYLIGNNIFSNKQFNTVDQKEENS</sequence>
<accession>A0ACC0JAK8</accession>